<evidence type="ECO:0000313" key="2">
    <source>
        <dbReference type="Proteomes" id="UP000319619"/>
    </source>
</evidence>
<dbReference type="InterPro" id="IPR013406">
    <property type="entry name" value="CHP02574_addiction_mod"/>
</dbReference>
<gene>
    <name evidence="1" type="ORF">CEE37_13580</name>
</gene>
<dbReference type="AlphaFoldDB" id="A0A532UST8"/>
<sequence>MARTLSQIENDALGLPPKDRAKLIEQLISTLDTGEDEDVEELWLDEAEKRYDAYRSGKVKAKPSDRVFASVRDRLK</sequence>
<evidence type="ECO:0000313" key="1">
    <source>
        <dbReference type="EMBL" id="TKJ37986.1"/>
    </source>
</evidence>
<dbReference type="Pfam" id="PF09720">
    <property type="entry name" value="Unstab_antitox"/>
    <property type="match status" value="1"/>
</dbReference>
<dbReference type="Proteomes" id="UP000319619">
    <property type="component" value="Unassembled WGS sequence"/>
</dbReference>
<reference evidence="1 2" key="1">
    <citation type="submission" date="2017-06" db="EMBL/GenBank/DDBJ databases">
        <title>Novel microbial phyla capable of carbon fixation and sulfur reduction in deep-sea sediments.</title>
        <authorList>
            <person name="Huang J."/>
            <person name="Baker B."/>
            <person name="Wang Y."/>
        </authorList>
    </citation>
    <scope>NUCLEOTIDE SEQUENCE [LARGE SCALE GENOMIC DNA]</scope>
    <source>
        <strain evidence="1">B3_LCP</strain>
    </source>
</reference>
<dbReference type="EMBL" id="NJBN01000011">
    <property type="protein sequence ID" value="TKJ37986.1"/>
    <property type="molecule type" value="Genomic_DNA"/>
</dbReference>
<accession>A0A532UST8</accession>
<organism evidence="1 2">
    <name type="scientific">candidate division LCP-89 bacterium B3_LCP</name>
    <dbReference type="NCBI Taxonomy" id="2012998"/>
    <lineage>
        <taxon>Bacteria</taxon>
        <taxon>Pseudomonadati</taxon>
        <taxon>Bacteria division LCP-89</taxon>
    </lineage>
</organism>
<comment type="caution">
    <text evidence="1">The sequence shown here is derived from an EMBL/GenBank/DDBJ whole genome shotgun (WGS) entry which is preliminary data.</text>
</comment>
<name>A0A532UST8_UNCL8</name>
<proteinExistence type="predicted"/>
<dbReference type="NCBIfam" id="TIGR02574">
    <property type="entry name" value="stabl_TIGR02574"/>
    <property type="match status" value="1"/>
</dbReference>
<protein>
    <submittedName>
        <fullName evidence="1">Addiction module antitoxin RelB</fullName>
    </submittedName>
</protein>